<keyword evidence="4" id="KW-0460">Magnesium</keyword>
<comment type="similarity">
    <text evidence="2 5">Belongs to the Nudix hydrolase family.</text>
</comment>
<evidence type="ECO:0000313" key="8">
    <source>
        <dbReference type="Proteomes" id="UP000542813"/>
    </source>
</evidence>
<dbReference type="Pfam" id="PF00293">
    <property type="entry name" value="NUDIX"/>
    <property type="match status" value="1"/>
</dbReference>
<evidence type="ECO:0000256" key="3">
    <source>
        <dbReference type="ARBA" id="ARBA00022801"/>
    </source>
</evidence>
<keyword evidence="8" id="KW-1185">Reference proteome</keyword>
<dbReference type="PANTHER" id="PTHR43046:SF12">
    <property type="entry name" value="GDP-MANNOSE MANNOSYL HYDROLASE"/>
    <property type="match status" value="1"/>
</dbReference>
<gene>
    <name evidence="7" type="ORF">HD601_000167</name>
</gene>
<comment type="caution">
    <text evidence="7">The sequence shown here is derived from an EMBL/GenBank/DDBJ whole genome shotgun (WGS) entry which is preliminary data.</text>
</comment>
<feature type="domain" description="Nudix hydrolase" evidence="6">
    <location>
        <begin position="11"/>
        <end position="140"/>
    </location>
</feature>
<dbReference type="InterPro" id="IPR000086">
    <property type="entry name" value="NUDIX_hydrolase_dom"/>
</dbReference>
<dbReference type="SUPFAM" id="SSF55811">
    <property type="entry name" value="Nudix"/>
    <property type="match status" value="1"/>
</dbReference>
<dbReference type="Proteomes" id="UP000542813">
    <property type="component" value="Unassembled WGS sequence"/>
</dbReference>
<sequence>MVDQEPPPMTRPRVAAGALFFDGEGRVLLVKPTYKDGWDIPGGYVEPAETPLEACMREVREELGFDPTVRQLLVTDWAPSESEGDKLLFVFDGGTLTPEQIAALKLADDELEAWAFRDQTEMLNVLPPRLQRRITKAFSAAQTGRHIYLEQGAEPTSMHVEGSRGWWTTDHVAEYLGITASTVRAYLARDQMPEPDMRVGPQRLWRPETIQRWHQQRPRKLTAET</sequence>
<dbReference type="InterPro" id="IPR009061">
    <property type="entry name" value="DNA-bd_dom_put_sf"/>
</dbReference>
<dbReference type="InterPro" id="IPR015797">
    <property type="entry name" value="NUDIX_hydrolase-like_dom_sf"/>
</dbReference>
<organism evidence="7 8">
    <name type="scientific">Jiangella mangrovi</name>
    <dbReference type="NCBI Taxonomy" id="1524084"/>
    <lineage>
        <taxon>Bacteria</taxon>
        <taxon>Bacillati</taxon>
        <taxon>Actinomycetota</taxon>
        <taxon>Actinomycetes</taxon>
        <taxon>Jiangellales</taxon>
        <taxon>Jiangellaceae</taxon>
        <taxon>Jiangella</taxon>
    </lineage>
</organism>
<reference evidence="7 8" key="1">
    <citation type="submission" date="2020-08" db="EMBL/GenBank/DDBJ databases">
        <title>Sequencing the genomes of 1000 actinobacteria strains.</title>
        <authorList>
            <person name="Klenk H.-P."/>
        </authorList>
    </citation>
    <scope>NUCLEOTIDE SEQUENCE [LARGE SCALE GENOMIC DNA]</scope>
    <source>
        <strain evidence="7 8">DSM 102122</strain>
    </source>
</reference>
<keyword evidence="3 5" id="KW-0378">Hydrolase</keyword>
<dbReference type="PROSITE" id="PS00893">
    <property type="entry name" value="NUDIX_BOX"/>
    <property type="match status" value="1"/>
</dbReference>
<dbReference type="SUPFAM" id="SSF46955">
    <property type="entry name" value="Putative DNA-binding domain"/>
    <property type="match status" value="1"/>
</dbReference>
<evidence type="ECO:0000256" key="5">
    <source>
        <dbReference type="RuleBase" id="RU003476"/>
    </source>
</evidence>
<name>A0A7W9LJ05_9ACTN</name>
<protein>
    <submittedName>
        <fullName evidence="7">ADP-ribose pyrophosphatase YjhB (NUDIX family)</fullName>
    </submittedName>
</protein>
<accession>A0A7W9LJ05</accession>
<evidence type="ECO:0000259" key="6">
    <source>
        <dbReference type="PROSITE" id="PS51462"/>
    </source>
</evidence>
<dbReference type="EMBL" id="JACHMM010000001">
    <property type="protein sequence ID" value="MBB5785592.1"/>
    <property type="molecule type" value="Genomic_DNA"/>
</dbReference>
<evidence type="ECO:0000256" key="4">
    <source>
        <dbReference type="ARBA" id="ARBA00022842"/>
    </source>
</evidence>
<dbReference type="PRINTS" id="PR00502">
    <property type="entry name" value="NUDIXFAMILY"/>
</dbReference>
<evidence type="ECO:0000256" key="2">
    <source>
        <dbReference type="ARBA" id="ARBA00005582"/>
    </source>
</evidence>
<dbReference type="PANTHER" id="PTHR43046">
    <property type="entry name" value="GDP-MANNOSE MANNOSYL HYDROLASE"/>
    <property type="match status" value="1"/>
</dbReference>
<dbReference type="PROSITE" id="PS51462">
    <property type="entry name" value="NUDIX"/>
    <property type="match status" value="1"/>
</dbReference>
<dbReference type="Gene3D" id="3.90.79.10">
    <property type="entry name" value="Nucleoside Triphosphate Pyrophosphohydrolase"/>
    <property type="match status" value="1"/>
</dbReference>
<dbReference type="RefSeq" id="WP_221440436.1">
    <property type="nucleotide sequence ID" value="NZ_JACHMM010000001.1"/>
</dbReference>
<dbReference type="InterPro" id="IPR020476">
    <property type="entry name" value="Nudix_hydrolase"/>
</dbReference>
<proteinExistence type="inferred from homology"/>
<evidence type="ECO:0000313" key="7">
    <source>
        <dbReference type="EMBL" id="MBB5785592.1"/>
    </source>
</evidence>
<comment type="cofactor">
    <cofactor evidence="1">
        <name>Mg(2+)</name>
        <dbReference type="ChEBI" id="CHEBI:18420"/>
    </cofactor>
</comment>
<dbReference type="AlphaFoldDB" id="A0A7W9LJ05"/>
<evidence type="ECO:0000256" key="1">
    <source>
        <dbReference type="ARBA" id="ARBA00001946"/>
    </source>
</evidence>
<dbReference type="InterPro" id="IPR020084">
    <property type="entry name" value="NUDIX_hydrolase_CS"/>
</dbReference>
<dbReference type="CDD" id="cd18876">
    <property type="entry name" value="NUDIX_Hydrolase"/>
    <property type="match status" value="1"/>
</dbReference>
<dbReference type="GO" id="GO:0016787">
    <property type="term" value="F:hydrolase activity"/>
    <property type="evidence" value="ECO:0007669"/>
    <property type="project" value="UniProtKB-KW"/>
</dbReference>